<dbReference type="SMART" id="SM00774">
    <property type="entry name" value="WRKY"/>
    <property type="match status" value="1"/>
</dbReference>
<dbReference type="InterPro" id="IPR044810">
    <property type="entry name" value="WRKY_plant"/>
</dbReference>
<evidence type="ECO:0000259" key="6">
    <source>
        <dbReference type="PROSITE" id="PS50811"/>
    </source>
</evidence>
<proteinExistence type="predicted"/>
<evidence type="ECO:0000256" key="5">
    <source>
        <dbReference type="ARBA" id="ARBA00023242"/>
    </source>
</evidence>
<dbReference type="AlphaFoldDB" id="A0A7J0G388"/>
<dbReference type="PROSITE" id="PS50811">
    <property type="entry name" value="WRKY"/>
    <property type="match status" value="1"/>
</dbReference>
<comment type="subcellular location">
    <subcellularLocation>
        <location evidence="1">Nucleus</location>
    </subcellularLocation>
</comment>
<dbReference type="PANTHER" id="PTHR31221">
    <property type="entry name" value="WRKY TRANSCRIPTION FACTOR PROTEIN 1-RELATED"/>
    <property type="match status" value="1"/>
</dbReference>
<dbReference type="InterPro" id="IPR003657">
    <property type="entry name" value="WRKY_dom"/>
</dbReference>
<keyword evidence="3" id="KW-0238">DNA-binding</keyword>
<dbReference type="Proteomes" id="UP000585474">
    <property type="component" value="Unassembled WGS sequence"/>
</dbReference>
<dbReference type="PANTHER" id="PTHR31221:SF193">
    <property type="entry name" value="WRKY TRANSCRIPTION FACTOR PROTEIN 1-RELATED"/>
    <property type="match status" value="1"/>
</dbReference>
<dbReference type="GO" id="GO:0003700">
    <property type="term" value="F:DNA-binding transcription factor activity"/>
    <property type="evidence" value="ECO:0007669"/>
    <property type="project" value="InterPro"/>
</dbReference>
<keyword evidence="2" id="KW-0805">Transcription regulation</keyword>
<accession>A0A7J0G388</accession>
<dbReference type="Pfam" id="PF22936">
    <property type="entry name" value="Pol_BBD"/>
    <property type="match status" value="1"/>
</dbReference>
<keyword evidence="8" id="KW-1185">Reference proteome</keyword>
<evidence type="ECO:0000313" key="8">
    <source>
        <dbReference type="Proteomes" id="UP000585474"/>
    </source>
</evidence>
<keyword evidence="5" id="KW-0539">Nucleus</keyword>
<feature type="domain" description="WRKY" evidence="6">
    <location>
        <begin position="225"/>
        <end position="265"/>
    </location>
</feature>
<comment type="caution">
    <text evidence="7">The sequence shown here is derived from an EMBL/GenBank/DDBJ whole genome shotgun (WGS) entry which is preliminary data.</text>
</comment>
<dbReference type="InterPro" id="IPR036576">
    <property type="entry name" value="WRKY_dom_sf"/>
</dbReference>
<dbReference type="GO" id="GO:0043565">
    <property type="term" value="F:sequence-specific DNA binding"/>
    <property type="evidence" value="ECO:0007669"/>
    <property type="project" value="InterPro"/>
</dbReference>
<dbReference type="EMBL" id="BJWL01000017">
    <property type="protein sequence ID" value="GFZ05243.1"/>
    <property type="molecule type" value="Genomic_DNA"/>
</dbReference>
<protein>
    <submittedName>
        <fullName evidence="7">Zinc-dependent activator protein-1</fullName>
    </submittedName>
</protein>
<dbReference type="Pfam" id="PF03106">
    <property type="entry name" value="WRKY"/>
    <property type="match status" value="1"/>
</dbReference>
<dbReference type="SUPFAM" id="SSF118290">
    <property type="entry name" value="WRKY DNA-binding domain"/>
    <property type="match status" value="1"/>
</dbReference>
<evidence type="ECO:0000256" key="4">
    <source>
        <dbReference type="ARBA" id="ARBA00023163"/>
    </source>
</evidence>
<evidence type="ECO:0000256" key="2">
    <source>
        <dbReference type="ARBA" id="ARBA00023015"/>
    </source>
</evidence>
<dbReference type="InterPro" id="IPR054722">
    <property type="entry name" value="PolX-like_BBD"/>
</dbReference>
<sequence length="309" mass="34002">MKATINSQFSLEQFNGSDNFTLWQRRVNDILVQQGLARVLKGKDTKLETMKDDDWEELELKCRDCPLRKDKGKKCDNASSCSSLVVVDDGDLLIVFEGKDGGSLFLGDGTPCKIRGFENVKLKMFDRAVHALGGVAYILKLRKNLIALSRIDSIRCKYFAGCGAMKITLGSKCAQGNGYPRCESFAAKAKSRFQVANIREIVNPVAGKNGRAVLSWLGGGMEFSPRSYYRCSNAGCPVKKHVERASHDLKVVITTYEGQHDHDKPPARTVTHNAVGADSNITTHNSESRSRLEASRALGLEMAVHTSAN</sequence>
<dbReference type="Gene3D" id="2.20.25.80">
    <property type="entry name" value="WRKY domain"/>
    <property type="match status" value="1"/>
</dbReference>
<evidence type="ECO:0000256" key="3">
    <source>
        <dbReference type="ARBA" id="ARBA00023125"/>
    </source>
</evidence>
<gene>
    <name evidence="7" type="ORF">Acr_17g0008150</name>
</gene>
<evidence type="ECO:0000313" key="7">
    <source>
        <dbReference type="EMBL" id="GFZ05243.1"/>
    </source>
</evidence>
<evidence type="ECO:0000256" key="1">
    <source>
        <dbReference type="ARBA" id="ARBA00004123"/>
    </source>
</evidence>
<reference evidence="7 8" key="1">
    <citation type="submission" date="2019-07" db="EMBL/GenBank/DDBJ databases">
        <title>De Novo Assembly of kiwifruit Actinidia rufa.</title>
        <authorList>
            <person name="Sugita-Konishi S."/>
            <person name="Sato K."/>
            <person name="Mori E."/>
            <person name="Abe Y."/>
            <person name="Kisaki G."/>
            <person name="Hamano K."/>
            <person name="Suezawa K."/>
            <person name="Otani M."/>
            <person name="Fukuda T."/>
            <person name="Manabe T."/>
            <person name="Gomi K."/>
            <person name="Tabuchi M."/>
            <person name="Akimitsu K."/>
            <person name="Kataoka I."/>
        </authorList>
    </citation>
    <scope>NUCLEOTIDE SEQUENCE [LARGE SCALE GENOMIC DNA]</scope>
    <source>
        <strain evidence="8">cv. Fuchu</strain>
    </source>
</reference>
<name>A0A7J0G388_9ERIC</name>
<dbReference type="GO" id="GO:0005634">
    <property type="term" value="C:nucleus"/>
    <property type="evidence" value="ECO:0007669"/>
    <property type="project" value="UniProtKB-SubCell"/>
</dbReference>
<dbReference type="OrthoDB" id="1434153at2759"/>
<organism evidence="7 8">
    <name type="scientific">Actinidia rufa</name>
    <dbReference type="NCBI Taxonomy" id="165716"/>
    <lineage>
        <taxon>Eukaryota</taxon>
        <taxon>Viridiplantae</taxon>
        <taxon>Streptophyta</taxon>
        <taxon>Embryophyta</taxon>
        <taxon>Tracheophyta</taxon>
        <taxon>Spermatophyta</taxon>
        <taxon>Magnoliopsida</taxon>
        <taxon>eudicotyledons</taxon>
        <taxon>Gunneridae</taxon>
        <taxon>Pentapetalae</taxon>
        <taxon>asterids</taxon>
        <taxon>Ericales</taxon>
        <taxon>Actinidiaceae</taxon>
        <taxon>Actinidia</taxon>
    </lineage>
</organism>
<keyword evidence="4" id="KW-0804">Transcription</keyword>